<keyword evidence="1" id="KW-0472">Membrane</keyword>
<protein>
    <submittedName>
        <fullName evidence="2">Uncharacterized protein</fullName>
    </submittedName>
</protein>
<dbReference type="AlphaFoldDB" id="A0A6C0I556"/>
<reference evidence="2" key="1">
    <citation type="journal article" date="2020" name="Nature">
        <title>Giant virus diversity and host interactions through global metagenomics.</title>
        <authorList>
            <person name="Schulz F."/>
            <person name="Roux S."/>
            <person name="Paez-Espino D."/>
            <person name="Jungbluth S."/>
            <person name="Walsh D.A."/>
            <person name="Denef V.J."/>
            <person name="McMahon K.D."/>
            <person name="Konstantinidis K.T."/>
            <person name="Eloe-Fadrosh E.A."/>
            <person name="Kyrpides N.C."/>
            <person name="Woyke T."/>
        </authorList>
    </citation>
    <scope>NUCLEOTIDE SEQUENCE</scope>
    <source>
        <strain evidence="2">GVMAG-M-3300023184-24</strain>
    </source>
</reference>
<dbReference type="EMBL" id="MN740109">
    <property type="protein sequence ID" value="QHT88138.1"/>
    <property type="molecule type" value="Genomic_DNA"/>
</dbReference>
<name>A0A6C0I556_9ZZZZ</name>
<organism evidence="2">
    <name type="scientific">viral metagenome</name>
    <dbReference type="NCBI Taxonomy" id="1070528"/>
    <lineage>
        <taxon>unclassified sequences</taxon>
        <taxon>metagenomes</taxon>
        <taxon>organismal metagenomes</taxon>
    </lineage>
</organism>
<accession>A0A6C0I556</accession>
<feature type="transmembrane region" description="Helical" evidence="1">
    <location>
        <begin position="46"/>
        <end position="68"/>
    </location>
</feature>
<keyword evidence="1" id="KW-1133">Transmembrane helix</keyword>
<evidence type="ECO:0000256" key="1">
    <source>
        <dbReference type="SAM" id="Phobius"/>
    </source>
</evidence>
<evidence type="ECO:0000313" key="2">
    <source>
        <dbReference type="EMBL" id="QHT88138.1"/>
    </source>
</evidence>
<feature type="transmembrane region" description="Helical" evidence="1">
    <location>
        <begin position="114"/>
        <end position="133"/>
    </location>
</feature>
<proteinExistence type="predicted"/>
<feature type="transmembrane region" description="Helical" evidence="1">
    <location>
        <begin position="80"/>
        <end position="102"/>
    </location>
</feature>
<keyword evidence="1" id="KW-0812">Transmembrane</keyword>
<sequence>MNKLNTILKILIVVVLALYISIIVINKRTIDEYDNKNELENNTDNLRGVLWANYTFIIVTFAIVLTIIITKKKYKKYKWIILISMLYILLNTSLSIYVEIMLKDKVEKAVLNNVYIISSTMNIIYFMIIVYLMTITSKLLKHKEFTYQEVDEYIRNGYYTGNYPDNIYNSDEYNENGEYNVDNQEITADDIEFDDELGIVIKPRRNII</sequence>
<feature type="transmembrane region" description="Helical" evidence="1">
    <location>
        <begin position="7"/>
        <end position="26"/>
    </location>
</feature>